<dbReference type="PANTHER" id="PTHR45348:SF2">
    <property type="entry name" value="ZINC-TYPE ALCOHOL DEHYDROGENASE-LIKE PROTEIN C2E1P3.01"/>
    <property type="match status" value="1"/>
</dbReference>
<dbReference type="AlphaFoldDB" id="A0A6G1JVW6"/>
<dbReference type="InterPro" id="IPR013154">
    <property type="entry name" value="ADH-like_N"/>
</dbReference>
<evidence type="ECO:0000259" key="4">
    <source>
        <dbReference type="SMART" id="SM00829"/>
    </source>
</evidence>
<gene>
    <name evidence="5" type="ORF">K504DRAFT_417226</name>
</gene>
<feature type="domain" description="Enoyl reductase (ER)" evidence="4">
    <location>
        <begin position="10"/>
        <end position="266"/>
    </location>
</feature>
<dbReference type="GO" id="GO:0016651">
    <property type="term" value="F:oxidoreductase activity, acting on NAD(P)H"/>
    <property type="evidence" value="ECO:0007669"/>
    <property type="project" value="InterPro"/>
</dbReference>
<organism evidence="5 6">
    <name type="scientific">Pleomassaria siparia CBS 279.74</name>
    <dbReference type="NCBI Taxonomy" id="1314801"/>
    <lineage>
        <taxon>Eukaryota</taxon>
        <taxon>Fungi</taxon>
        <taxon>Dikarya</taxon>
        <taxon>Ascomycota</taxon>
        <taxon>Pezizomycotina</taxon>
        <taxon>Dothideomycetes</taxon>
        <taxon>Pleosporomycetidae</taxon>
        <taxon>Pleosporales</taxon>
        <taxon>Pleomassariaceae</taxon>
        <taxon>Pleomassaria</taxon>
    </lineage>
</organism>
<dbReference type="OrthoDB" id="48317at2759"/>
<dbReference type="Pfam" id="PF00107">
    <property type="entry name" value="ADH_zinc_N"/>
    <property type="match status" value="1"/>
</dbReference>
<proteinExistence type="inferred from homology"/>
<dbReference type="EMBL" id="MU005783">
    <property type="protein sequence ID" value="KAF2704361.1"/>
    <property type="molecule type" value="Genomic_DNA"/>
</dbReference>
<accession>A0A6G1JVW6</accession>
<reference evidence="5" key="1">
    <citation type="journal article" date="2020" name="Stud. Mycol.">
        <title>101 Dothideomycetes genomes: a test case for predicting lifestyles and emergence of pathogens.</title>
        <authorList>
            <person name="Haridas S."/>
            <person name="Albert R."/>
            <person name="Binder M."/>
            <person name="Bloem J."/>
            <person name="Labutti K."/>
            <person name="Salamov A."/>
            <person name="Andreopoulos B."/>
            <person name="Baker S."/>
            <person name="Barry K."/>
            <person name="Bills G."/>
            <person name="Bluhm B."/>
            <person name="Cannon C."/>
            <person name="Castanera R."/>
            <person name="Culley D."/>
            <person name="Daum C."/>
            <person name="Ezra D."/>
            <person name="Gonzalez J."/>
            <person name="Henrissat B."/>
            <person name="Kuo A."/>
            <person name="Liang C."/>
            <person name="Lipzen A."/>
            <person name="Lutzoni F."/>
            <person name="Magnuson J."/>
            <person name="Mondo S."/>
            <person name="Nolan M."/>
            <person name="Ohm R."/>
            <person name="Pangilinan J."/>
            <person name="Park H.-J."/>
            <person name="Ramirez L."/>
            <person name="Alfaro M."/>
            <person name="Sun H."/>
            <person name="Tritt A."/>
            <person name="Yoshinaga Y."/>
            <person name="Zwiers L.-H."/>
            <person name="Turgeon B."/>
            <person name="Goodwin S."/>
            <person name="Spatafora J."/>
            <person name="Crous P."/>
            <person name="Grigoriev I."/>
        </authorList>
    </citation>
    <scope>NUCLEOTIDE SEQUENCE</scope>
    <source>
        <strain evidence="5">CBS 279.74</strain>
    </source>
</reference>
<evidence type="ECO:0000256" key="2">
    <source>
        <dbReference type="ARBA" id="ARBA00011245"/>
    </source>
</evidence>
<comment type="similarity">
    <text evidence="1">Belongs to the zinc-containing alcohol dehydrogenase family.</text>
</comment>
<dbReference type="InterPro" id="IPR020843">
    <property type="entry name" value="ER"/>
</dbReference>
<name>A0A6G1JVW6_9PLEO</name>
<dbReference type="Gene3D" id="3.40.50.720">
    <property type="entry name" value="NAD(P)-binding Rossmann-like Domain"/>
    <property type="match status" value="1"/>
</dbReference>
<keyword evidence="3" id="KW-0560">Oxidoreductase</keyword>
<evidence type="ECO:0000256" key="1">
    <source>
        <dbReference type="ARBA" id="ARBA00008072"/>
    </source>
</evidence>
<dbReference type="PANTHER" id="PTHR45348">
    <property type="entry name" value="HYPOTHETICAL OXIDOREDUCTASE (EUROFUNG)"/>
    <property type="match status" value="1"/>
</dbReference>
<dbReference type="InterPro" id="IPR036291">
    <property type="entry name" value="NAD(P)-bd_dom_sf"/>
</dbReference>
<dbReference type="Pfam" id="PF08240">
    <property type="entry name" value="ADH_N"/>
    <property type="match status" value="1"/>
</dbReference>
<comment type="subunit">
    <text evidence="2">Monomer.</text>
</comment>
<dbReference type="Proteomes" id="UP000799428">
    <property type="component" value="Unassembled WGS sequence"/>
</dbReference>
<dbReference type="InterPro" id="IPR011032">
    <property type="entry name" value="GroES-like_sf"/>
</dbReference>
<keyword evidence="6" id="KW-1185">Reference proteome</keyword>
<protein>
    <submittedName>
        <fullName evidence="5">GroES-like protein</fullName>
    </submittedName>
</protein>
<dbReference type="InterPro" id="IPR013149">
    <property type="entry name" value="ADH-like_C"/>
</dbReference>
<evidence type="ECO:0000313" key="5">
    <source>
        <dbReference type="EMBL" id="KAF2704361.1"/>
    </source>
</evidence>
<dbReference type="SUPFAM" id="SSF50129">
    <property type="entry name" value="GroES-like"/>
    <property type="match status" value="1"/>
</dbReference>
<evidence type="ECO:0000313" key="6">
    <source>
        <dbReference type="Proteomes" id="UP000799428"/>
    </source>
</evidence>
<sequence length="371" mass="39835">MKAVIIKERGVAALADVKEPSMRPDYIKVRTIALAVNPTDLHHTALAGRIGGTIGCDLSGIVEEVGEECKSNVKKGDKVYGVCHGANLSMEEDGAFGEYAMVRDGHIAKIPEGLTFEETATLGVGITATGQGLYMVMGIPLPGEKQIEDPPFILVYGGSSATGTLAIQFAKLSGLTVVTTASPENFDLVKSRGADIVFDYHDPDCARKIKDYTKDSLHYVLDCVSTEASYKLIVEALPEKSEKPIQVVTLLPADTWPRKDVEPTVILAYTTLGKAFTKFGIDFPAMTSHFDFGVKFWKLSSELLASGQIKTHPIALRDGGLGGIPNGLAEHANSQVKAVKLVYRVSDTNHIVSGDDTAANAPKLDSSLKKW</sequence>
<dbReference type="Gene3D" id="3.90.180.10">
    <property type="entry name" value="Medium-chain alcohol dehydrogenases, catalytic domain"/>
    <property type="match status" value="1"/>
</dbReference>
<dbReference type="SMART" id="SM00829">
    <property type="entry name" value="PKS_ER"/>
    <property type="match status" value="1"/>
</dbReference>
<dbReference type="InterPro" id="IPR047122">
    <property type="entry name" value="Trans-enoyl_RdTase-like"/>
</dbReference>
<dbReference type="SUPFAM" id="SSF51735">
    <property type="entry name" value="NAD(P)-binding Rossmann-fold domains"/>
    <property type="match status" value="1"/>
</dbReference>
<dbReference type="CDD" id="cd08249">
    <property type="entry name" value="enoyl_reductase_like"/>
    <property type="match status" value="1"/>
</dbReference>
<evidence type="ECO:0000256" key="3">
    <source>
        <dbReference type="ARBA" id="ARBA00023002"/>
    </source>
</evidence>